<reference evidence="3" key="1">
    <citation type="submission" date="2021-04" db="EMBL/GenBank/DDBJ databases">
        <title>Phylogenetic analysis of Acidobacteriaceae.</title>
        <authorList>
            <person name="Qiu L."/>
            <person name="Zhang Q."/>
        </authorList>
    </citation>
    <scope>NUCLEOTIDE SEQUENCE</scope>
    <source>
        <strain evidence="3">DSM 25168</strain>
    </source>
</reference>
<dbReference type="EMBL" id="CP093313">
    <property type="protein sequence ID" value="UWZ85861.1"/>
    <property type="molecule type" value="Genomic_DNA"/>
</dbReference>
<dbReference type="KEGG" id="orp:MOP44_07935"/>
<feature type="transmembrane region" description="Helical" evidence="1">
    <location>
        <begin position="241"/>
        <end position="261"/>
    </location>
</feature>
<dbReference type="InterPro" id="IPR025235">
    <property type="entry name" value="DUF4178"/>
</dbReference>
<dbReference type="Pfam" id="PF13785">
    <property type="entry name" value="DUF4178"/>
    <property type="match status" value="1"/>
</dbReference>
<organism evidence="3 4">
    <name type="scientific">Occallatibacter riparius</name>
    <dbReference type="NCBI Taxonomy" id="1002689"/>
    <lineage>
        <taxon>Bacteria</taxon>
        <taxon>Pseudomonadati</taxon>
        <taxon>Acidobacteriota</taxon>
        <taxon>Terriglobia</taxon>
        <taxon>Terriglobales</taxon>
        <taxon>Acidobacteriaceae</taxon>
        <taxon>Occallatibacter</taxon>
    </lineage>
</organism>
<gene>
    <name evidence="3" type="ORF">MOP44_07935</name>
</gene>
<keyword evidence="1" id="KW-0812">Transmembrane</keyword>
<dbReference type="Proteomes" id="UP001059380">
    <property type="component" value="Chromosome"/>
</dbReference>
<dbReference type="RefSeq" id="WP_260795476.1">
    <property type="nucleotide sequence ID" value="NZ_CP093313.1"/>
</dbReference>
<evidence type="ECO:0000256" key="1">
    <source>
        <dbReference type="SAM" id="Phobius"/>
    </source>
</evidence>
<feature type="domain" description="DUF4178" evidence="2">
    <location>
        <begin position="72"/>
        <end position="206"/>
    </location>
</feature>
<dbReference type="AlphaFoldDB" id="A0A9J7BXH1"/>
<protein>
    <submittedName>
        <fullName evidence="3">DUF4178 domain-containing protein</fullName>
    </submittedName>
</protein>
<feature type="transmembrane region" description="Helical" evidence="1">
    <location>
        <begin position="393"/>
        <end position="412"/>
    </location>
</feature>
<proteinExistence type="predicted"/>
<accession>A0A9J7BXH1</accession>
<keyword evidence="1" id="KW-0472">Membrane</keyword>
<evidence type="ECO:0000313" key="3">
    <source>
        <dbReference type="EMBL" id="UWZ85861.1"/>
    </source>
</evidence>
<evidence type="ECO:0000259" key="2">
    <source>
        <dbReference type="Pfam" id="PF13785"/>
    </source>
</evidence>
<keyword evidence="1" id="KW-1133">Transmembrane helix</keyword>
<sequence length="454" mass="50047">MSATGPTPGGKPQVASLNCPGCGAGLTVRSLGNAVTIVCDSCHSILDARDPKLRILQQFRTKTNEDPPLIPLGTRGKIRGVLYEVIGFQRRTIKVEGISYSWHEYVLFNPMKGFRYLTEYEGHWNDLAPLRALPATAPGKSSLTYLGETYNHFQTAQANTTFVLGEFPWQVRVGESVRVSDYVSPPRVISSEGTGNEITWSMGEYMAGRDLWKAFNLEGEPPAPIGVYENQPSPPSANVKGIWKMVGVFVGLMLALFIYFFTTAEDREVFQQSYVFDTSAGGEASFVSNTFKLDGRTSDVELTTSADVDNNWIYVNYALINDDTGHAYDFGREVSYYHGHDSDGSWTEGSTKNRVIVPSVPAGLYYLRIEPESDPYHGSIRYTVTIRRDVPQISLFGIALAALLLPAAFLTWRAMSFEHLRWSESDYGKPPDDGSMVSAIGSMADSLKNSGGGE</sequence>
<name>A0A9J7BXH1_9BACT</name>
<evidence type="ECO:0000313" key="4">
    <source>
        <dbReference type="Proteomes" id="UP001059380"/>
    </source>
</evidence>
<keyword evidence="4" id="KW-1185">Reference proteome</keyword>